<proteinExistence type="predicted"/>
<evidence type="ECO:0000256" key="6">
    <source>
        <dbReference type="ARBA" id="ARBA00023157"/>
    </source>
</evidence>
<evidence type="ECO:0000256" key="2">
    <source>
        <dbReference type="ARBA" id="ARBA00022525"/>
    </source>
</evidence>
<feature type="compositionally biased region" description="Basic and acidic residues" evidence="8">
    <location>
        <begin position="255"/>
        <end position="274"/>
    </location>
</feature>
<evidence type="ECO:0000256" key="7">
    <source>
        <dbReference type="SAM" id="Coils"/>
    </source>
</evidence>
<feature type="signal peptide" evidence="9">
    <location>
        <begin position="1"/>
        <end position="23"/>
    </location>
</feature>
<evidence type="ECO:0000256" key="5">
    <source>
        <dbReference type="ARBA" id="ARBA00023054"/>
    </source>
</evidence>
<evidence type="ECO:0000256" key="9">
    <source>
        <dbReference type="SAM" id="SignalP"/>
    </source>
</evidence>
<dbReference type="AlphaFoldDB" id="A0A9W8C0S1"/>
<comment type="subcellular location">
    <subcellularLocation>
        <location evidence="1">Secreted</location>
        <location evidence="1">Extracellular space</location>
        <location evidence="1">Extracellular matrix</location>
    </subcellularLocation>
</comment>
<dbReference type="PROSITE" id="PS51041">
    <property type="entry name" value="EMI"/>
    <property type="match status" value="1"/>
</dbReference>
<name>A0A9W8C0S1_TRIRA</name>
<organism evidence="12 13">
    <name type="scientific">Triplophysa rosa</name>
    <name type="common">Cave loach</name>
    <dbReference type="NCBI Taxonomy" id="992332"/>
    <lineage>
        <taxon>Eukaryota</taxon>
        <taxon>Metazoa</taxon>
        <taxon>Chordata</taxon>
        <taxon>Craniata</taxon>
        <taxon>Vertebrata</taxon>
        <taxon>Euteleostomi</taxon>
        <taxon>Actinopterygii</taxon>
        <taxon>Neopterygii</taxon>
        <taxon>Teleostei</taxon>
        <taxon>Ostariophysi</taxon>
        <taxon>Cypriniformes</taxon>
        <taxon>Nemacheilidae</taxon>
        <taxon>Triplophysa</taxon>
    </lineage>
</organism>
<dbReference type="InterPro" id="IPR008983">
    <property type="entry name" value="Tumour_necrosis_fac-like_dom"/>
</dbReference>
<keyword evidence="13" id="KW-1185">Reference proteome</keyword>
<gene>
    <name evidence="12" type="ORF">IRJ41_003374</name>
</gene>
<dbReference type="Pfam" id="PF00386">
    <property type="entry name" value="C1q"/>
    <property type="match status" value="1"/>
</dbReference>
<evidence type="ECO:0000313" key="13">
    <source>
        <dbReference type="Proteomes" id="UP001059041"/>
    </source>
</evidence>
<evidence type="ECO:0000256" key="3">
    <source>
        <dbReference type="ARBA" id="ARBA00022530"/>
    </source>
</evidence>
<dbReference type="EMBL" id="JAFHDT010000009">
    <property type="protein sequence ID" value="KAI7805271.1"/>
    <property type="molecule type" value="Genomic_DNA"/>
</dbReference>
<keyword evidence="5 7" id="KW-0175">Coiled coil</keyword>
<dbReference type="OrthoDB" id="8963519at2759"/>
<dbReference type="Gene3D" id="2.60.120.40">
    <property type="match status" value="1"/>
</dbReference>
<evidence type="ECO:0000256" key="8">
    <source>
        <dbReference type="SAM" id="MobiDB-lite"/>
    </source>
</evidence>
<dbReference type="PROSITE" id="PS50871">
    <property type="entry name" value="C1Q"/>
    <property type="match status" value="1"/>
</dbReference>
<keyword evidence="2" id="KW-0964">Secreted</keyword>
<evidence type="ECO:0000259" key="10">
    <source>
        <dbReference type="PROSITE" id="PS50871"/>
    </source>
</evidence>
<dbReference type="PANTHER" id="PTHR15427:SF40">
    <property type="entry name" value="MULTIMERIN-2 PRECURSOR"/>
    <property type="match status" value="1"/>
</dbReference>
<feature type="compositionally biased region" description="Basic residues" evidence="8">
    <location>
        <begin position="882"/>
        <end position="892"/>
    </location>
</feature>
<feature type="region of interest" description="Disordered" evidence="8">
    <location>
        <begin position="241"/>
        <end position="284"/>
    </location>
</feature>
<dbReference type="SMART" id="SM00110">
    <property type="entry name" value="C1Q"/>
    <property type="match status" value="1"/>
</dbReference>
<dbReference type="PANTHER" id="PTHR15427">
    <property type="entry name" value="EMILIN ELASTIN MICROFIBRIL INTERFACE-LOCATED PROTEIN ELASTIN MICROFIBRIL INTERFACER"/>
    <property type="match status" value="1"/>
</dbReference>
<reference evidence="12" key="1">
    <citation type="submission" date="2021-02" db="EMBL/GenBank/DDBJ databases">
        <title>Comparative genomics reveals that relaxation of natural selection precedes convergent phenotypic evolution of cavefish.</title>
        <authorList>
            <person name="Peng Z."/>
        </authorList>
    </citation>
    <scope>NUCLEOTIDE SEQUENCE</scope>
    <source>
        <tissue evidence="12">Muscle</tissue>
    </source>
</reference>
<feature type="coiled-coil region" evidence="7">
    <location>
        <begin position="487"/>
        <end position="514"/>
    </location>
</feature>
<accession>A0A9W8C0S1</accession>
<protein>
    <submittedName>
        <fullName evidence="12">Multimerin-2</fullName>
    </submittedName>
</protein>
<dbReference type="InterPro" id="IPR011489">
    <property type="entry name" value="EMI_domain"/>
</dbReference>
<feature type="coiled-coil region" evidence="7">
    <location>
        <begin position="310"/>
        <end position="388"/>
    </location>
</feature>
<dbReference type="SUPFAM" id="SSF49842">
    <property type="entry name" value="TNF-like"/>
    <property type="match status" value="1"/>
</dbReference>
<dbReference type="InterPro" id="IPR001073">
    <property type="entry name" value="C1q_dom"/>
</dbReference>
<keyword evidence="4 9" id="KW-0732">Signal</keyword>
<dbReference type="InterPro" id="IPR050392">
    <property type="entry name" value="Collagen/C1q_domain"/>
</dbReference>
<sequence>MAVLRLAVLLQGLLLAARCEVRARDPEVEEEDLKDMSDGAGWTREVPLVGFGAPHNVDGLNKSPDVYGAIHHPLDHKHHDPNHGHPSPDVPMTPTAETVSHGSLPRTGNWCAFVHKRAVSVAVACGTEKYIIKSQSPCPNGTPDCQIVLYKISTRPVYRQKEKIYTALQWRCCPGHAGEHCEDTVADGRVSDSEDPIKASHPHHGGHENSQGHTLTEQSENQNREQNDFQMLGSPLYEAQHPDAENQTTAESSDNNEHSRHTGHEHHQDLEGRDPYAINEGISNPETSYLHHGLLPILKEAVLSQLQPVLENFNLTLERLFQEVQGLQHDMAQLRHQQGQRRVSEPPQFDGEEHDQREMVEAELKKSLQKLEEVKAQFHNHRSEIEEKLHTQHSMLVYNLTNFKTEMDLKIKRNQKMLQVNLHSLNSSMADVKQEQERLDEELQRVWPEKTPDPKPHESTAVWEAITRLDNKVMNNTVEISVLTEGQEQVIQNIEDLQSAWRDLEERIAQSGREYQIKYMETGLEVDAAKVTVLEQIKVLSSNISAVQGALLDMEIDVDYLFTQYYKNISSSAGDCNCLDLRTSVTQLEKSFAYVMEIANENRLVRLSEAKIRDNNGAWVPSVDDLKQGLLNVQKSLAFEQEKSRMLQHNMTQLQTSLLGSQEDIEALQEQDRAKVEKIHQLASTFNTLLQDAIRHSEILEVLLGEEVLEFMEQSHQDQRQYSIPALRESIKDMQAQINGHSLSLASMLNPAAPAADEPSMLEDWPKRRLGDQKFDPFGEQPEYSDIDFWTLEKTVKELGAHIRQLEDRHCLSCCNCTKSATAADVEVRLEEEVATLRKNLEVHLEVFNSIFSNTERLVGSEASVDLDRLSALLKRKEVKQQNKKQTKRPKRGLQGNIRSRRDASLESAVLRQLPDTPFMFLASTTDGANGSGTVVFERVALNHGQTYSPKTGTFHTPASGVYLFVVTLDFGPGPSLAQLRRGGDVVASLRQPQIKLGAPATRVCILQLEQGEELHLELLQGNVESGNQKDNTFAGLLMLQTT</sequence>
<evidence type="ECO:0000259" key="11">
    <source>
        <dbReference type="PROSITE" id="PS51041"/>
    </source>
</evidence>
<comment type="caution">
    <text evidence="12">The sequence shown here is derived from an EMBL/GenBank/DDBJ whole genome shotgun (WGS) entry which is preliminary data.</text>
</comment>
<feature type="compositionally biased region" description="Basic and acidic residues" evidence="8">
    <location>
        <begin position="189"/>
        <end position="198"/>
    </location>
</feature>
<feature type="chain" id="PRO_5040909823" evidence="9">
    <location>
        <begin position="24"/>
        <end position="1043"/>
    </location>
</feature>
<dbReference type="Proteomes" id="UP001059041">
    <property type="component" value="Linkage Group LG9"/>
</dbReference>
<dbReference type="Pfam" id="PF07546">
    <property type="entry name" value="EMI"/>
    <property type="match status" value="1"/>
</dbReference>
<evidence type="ECO:0000313" key="12">
    <source>
        <dbReference type="EMBL" id="KAI7805271.1"/>
    </source>
</evidence>
<feature type="region of interest" description="Disordered" evidence="8">
    <location>
        <begin position="878"/>
        <end position="899"/>
    </location>
</feature>
<keyword evidence="3" id="KW-0272">Extracellular matrix</keyword>
<feature type="compositionally biased region" description="Polar residues" evidence="8">
    <location>
        <begin position="208"/>
        <end position="221"/>
    </location>
</feature>
<evidence type="ECO:0000256" key="4">
    <source>
        <dbReference type="ARBA" id="ARBA00022729"/>
    </source>
</evidence>
<feature type="domain" description="EMI" evidence="11">
    <location>
        <begin position="107"/>
        <end position="183"/>
    </location>
</feature>
<feature type="region of interest" description="Disordered" evidence="8">
    <location>
        <begin position="187"/>
        <end position="223"/>
    </location>
</feature>
<keyword evidence="6" id="KW-1015">Disulfide bond</keyword>
<feature type="domain" description="C1q" evidence="10">
    <location>
        <begin position="912"/>
        <end position="1043"/>
    </location>
</feature>
<evidence type="ECO:0000256" key="1">
    <source>
        <dbReference type="ARBA" id="ARBA00004498"/>
    </source>
</evidence>